<dbReference type="SUPFAM" id="SSF51445">
    <property type="entry name" value="(Trans)glycosidases"/>
    <property type="match status" value="1"/>
</dbReference>
<keyword evidence="2" id="KW-0378">Hydrolase</keyword>
<dbReference type="PANTHER" id="PTHR22762:SF133">
    <property type="entry name" value="P-TYPE DOMAIN-CONTAINING PROTEIN"/>
    <property type="match status" value="1"/>
</dbReference>
<dbReference type="InterPro" id="IPR000322">
    <property type="entry name" value="Glyco_hydro_31_TIM"/>
</dbReference>
<dbReference type="GO" id="GO:0005975">
    <property type="term" value="P:carbohydrate metabolic process"/>
    <property type="evidence" value="ECO:0007669"/>
    <property type="project" value="InterPro"/>
</dbReference>
<evidence type="ECO:0000313" key="6">
    <source>
        <dbReference type="Proteomes" id="UP001415857"/>
    </source>
</evidence>
<evidence type="ECO:0000256" key="1">
    <source>
        <dbReference type="ARBA" id="ARBA00007806"/>
    </source>
</evidence>
<dbReference type="GO" id="GO:0004553">
    <property type="term" value="F:hydrolase activity, hydrolyzing O-glycosyl compounds"/>
    <property type="evidence" value="ECO:0007669"/>
    <property type="project" value="InterPro"/>
</dbReference>
<dbReference type="Proteomes" id="UP001415857">
    <property type="component" value="Unassembled WGS sequence"/>
</dbReference>
<dbReference type="Pfam" id="PF01055">
    <property type="entry name" value="Glyco_hydro_31_2nd"/>
    <property type="match status" value="1"/>
</dbReference>
<keyword evidence="6" id="KW-1185">Reference proteome</keyword>
<evidence type="ECO:0000256" key="3">
    <source>
        <dbReference type="SAM" id="MobiDB-lite"/>
    </source>
</evidence>
<organism evidence="5 6">
    <name type="scientific">Liquidambar formosana</name>
    <name type="common">Formosan gum</name>
    <dbReference type="NCBI Taxonomy" id="63359"/>
    <lineage>
        <taxon>Eukaryota</taxon>
        <taxon>Viridiplantae</taxon>
        <taxon>Streptophyta</taxon>
        <taxon>Embryophyta</taxon>
        <taxon>Tracheophyta</taxon>
        <taxon>Spermatophyta</taxon>
        <taxon>Magnoliopsida</taxon>
        <taxon>eudicotyledons</taxon>
        <taxon>Gunneridae</taxon>
        <taxon>Pentapetalae</taxon>
        <taxon>Saxifragales</taxon>
        <taxon>Altingiaceae</taxon>
        <taxon>Liquidambar</taxon>
    </lineage>
</organism>
<protein>
    <recommendedName>
        <fullName evidence="4">Glycoside hydrolase family 31 TIM barrel domain-containing protein</fullName>
    </recommendedName>
</protein>
<accession>A0AAP0RXN6</accession>
<dbReference type="EMBL" id="JBBPBK010000004">
    <property type="protein sequence ID" value="KAK9286334.1"/>
    <property type="molecule type" value="Genomic_DNA"/>
</dbReference>
<gene>
    <name evidence="5" type="ORF">L1049_014726</name>
</gene>
<feature type="region of interest" description="Disordered" evidence="3">
    <location>
        <begin position="1"/>
        <end position="20"/>
    </location>
</feature>
<comment type="similarity">
    <text evidence="1 2">Belongs to the glycosyl hydrolase 31 family.</text>
</comment>
<feature type="compositionally biased region" description="Basic and acidic residues" evidence="3">
    <location>
        <begin position="7"/>
        <end position="20"/>
    </location>
</feature>
<dbReference type="Gene3D" id="3.20.20.80">
    <property type="entry name" value="Glycosidases"/>
    <property type="match status" value="1"/>
</dbReference>
<dbReference type="AlphaFoldDB" id="A0AAP0RXN6"/>
<reference evidence="5 6" key="1">
    <citation type="journal article" date="2024" name="Plant J.">
        <title>Genome sequences and population genomics reveal climatic adaptation and genomic divergence between two closely related sweetgum species.</title>
        <authorList>
            <person name="Xu W.Q."/>
            <person name="Ren C.Q."/>
            <person name="Zhang X.Y."/>
            <person name="Comes H.P."/>
            <person name="Liu X.H."/>
            <person name="Li Y.G."/>
            <person name="Kettle C.J."/>
            <person name="Jalonen R."/>
            <person name="Gaisberger H."/>
            <person name="Ma Y.Z."/>
            <person name="Qiu Y.X."/>
        </authorList>
    </citation>
    <scope>NUCLEOTIDE SEQUENCE [LARGE SCALE GENOMIC DNA]</scope>
    <source>
        <strain evidence="5">Hangzhou</strain>
    </source>
</reference>
<comment type="caution">
    <text evidence="5">The sequence shown here is derived from an EMBL/GenBank/DDBJ whole genome shotgun (WGS) entry which is preliminary data.</text>
</comment>
<name>A0AAP0RXN6_LIQFO</name>
<keyword evidence="2" id="KW-0326">Glycosidase</keyword>
<feature type="domain" description="Glycoside hydrolase family 31 TIM barrel" evidence="4">
    <location>
        <begin position="37"/>
        <end position="118"/>
    </location>
</feature>
<evidence type="ECO:0000256" key="2">
    <source>
        <dbReference type="RuleBase" id="RU361185"/>
    </source>
</evidence>
<dbReference type="PANTHER" id="PTHR22762">
    <property type="entry name" value="ALPHA-GLUCOSIDASE"/>
    <property type="match status" value="1"/>
</dbReference>
<evidence type="ECO:0000313" key="5">
    <source>
        <dbReference type="EMBL" id="KAK9286334.1"/>
    </source>
</evidence>
<sequence>MGIGTEIDERREEEGGEERSSLIHTRWFHHHLEKDPLGFHQCRFGYKNISVIEEVLANYEKARIPLEVMWTDNDYMDGYKDFTLHPINFPPNQMKKFLDTLHQNGQKYVIIMDPAPDRDTRHHISVARSLSSLNHGVLDLLSALKHICFAKFNRRLLLKTEENEEK</sequence>
<dbReference type="InterPro" id="IPR017853">
    <property type="entry name" value="GH"/>
</dbReference>
<proteinExistence type="inferred from homology"/>
<evidence type="ECO:0000259" key="4">
    <source>
        <dbReference type="Pfam" id="PF01055"/>
    </source>
</evidence>